<keyword evidence="3" id="KW-0732">Signal</keyword>
<dbReference type="InterPro" id="IPR029000">
    <property type="entry name" value="Cyclophilin-like_dom_sf"/>
</dbReference>
<dbReference type="InterPro" id="IPR020892">
    <property type="entry name" value="Cyclophilin-type_PPIase_CS"/>
</dbReference>
<keyword evidence="6" id="KW-1185">Reference proteome</keyword>
<dbReference type="GO" id="GO:0006457">
    <property type="term" value="P:protein folding"/>
    <property type="evidence" value="ECO:0007669"/>
    <property type="project" value="InterPro"/>
</dbReference>
<reference evidence="5" key="1">
    <citation type="submission" date="2018-05" db="EMBL/GenBank/DDBJ databases">
        <title>Whole genome of Theropithecus gelada.</title>
        <authorList>
            <person name="Chiou K.L."/>
            <person name="Snyder-Mackler N."/>
        </authorList>
    </citation>
    <scope>NUCLEOTIDE SEQUENCE [LARGE SCALE GENOMIC DNA]</scope>
</reference>
<dbReference type="Proteomes" id="UP000694411">
    <property type="component" value="Chromosome 6"/>
</dbReference>
<dbReference type="SUPFAM" id="SSF50891">
    <property type="entry name" value="Cyclophilin-like"/>
    <property type="match status" value="1"/>
</dbReference>
<reference evidence="5" key="2">
    <citation type="submission" date="2025-08" db="UniProtKB">
        <authorList>
            <consortium name="Ensembl"/>
        </authorList>
    </citation>
    <scope>IDENTIFICATION</scope>
</reference>
<evidence type="ECO:0000256" key="3">
    <source>
        <dbReference type="RuleBase" id="RU363019"/>
    </source>
</evidence>
<dbReference type="EC" id="5.2.1.8" evidence="3"/>
<protein>
    <recommendedName>
        <fullName evidence="3">Peptidyl-prolyl cis-trans isomerase</fullName>
        <shortName evidence="3">PPIase</shortName>
        <ecNumber evidence="3">5.2.1.8</ecNumber>
    </recommendedName>
</protein>
<keyword evidence="2 3" id="KW-0413">Isomerase</keyword>
<dbReference type="PRINTS" id="PR00153">
    <property type="entry name" value="CSAPPISMRASE"/>
</dbReference>
<feature type="signal peptide" evidence="3">
    <location>
        <begin position="1"/>
        <end position="26"/>
    </location>
</feature>
<dbReference type="GO" id="GO:0005737">
    <property type="term" value="C:cytoplasm"/>
    <property type="evidence" value="ECO:0007669"/>
    <property type="project" value="TreeGrafter"/>
</dbReference>
<dbReference type="GO" id="GO:0003755">
    <property type="term" value="F:peptidyl-prolyl cis-trans isomerase activity"/>
    <property type="evidence" value="ECO:0007669"/>
    <property type="project" value="UniProtKB-UniRule"/>
</dbReference>
<dbReference type="PANTHER" id="PTHR11071:SF11">
    <property type="entry name" value="PEPTIDYL-PROLYL CIS-TRANS ISOMERASE C"/>
    <property type="match status" value="1"/>
</dbReference>
<reference evidence="5" key="3">
    <citation type="submission" date="2025-09" db="UniProtKB">
        <authorList>
            <consortium name="Ensembl"/>
        </authorList>
    </citation>
    <scope>IDENTIFICATION</scope>
</reference>
<evidence type="ECO:0000256" key="2">
    <source>
        <dbReference type="ARBA" id="ARBA00023235"/>
    </source>
</evidence>
<dbReference type="AlphaFoldDB" id="A0A8D2F7P7"/>
<evidence type="ECO:0000259" key="4">
    <source>
        <dbReference type="PROSITE" id="PS50072"/>
    </source>
</evidence>
<dbReference type="Gene3D" id="2.40.100.10">
    <property type="entry name" value="Cyclophilin-like"/>
    <property type="match status" value="1"/>
</dbReference>
<comment type="function">
    <text evidence="3">PPIases accelerate the folding of proteins. It catalyzes the cis-trans isomerization of proline imidic peptide bonds in oligopeptides.</text>
</comment>
<feature type="chain" id="PRO_5034402655" description="Peptidyl-prolyl cis-trans isomerase" evidence="3">
    <location>
        <begin position="27"/>
        <end position="270"/>
    </location>
</feature>
<dbReference type="Pfam" id="PF00160">
    <property type="entry name" value="Pro_isomerase"/>
    <property type="match status" value="1"/>
</dbReference>
<dbReference type="InterPro" id="IPR002130">
    <property type="entry name" value="Cyclophilin-type_PPIase_dom"/>
</dbReference>
<keyword evidence="1 3" id="KW-0697">Rotamase</keyword>
<comment type="similarity">
    <text evidence="3">Belongs to the cyclophilin-type PPIase family.</text>
</comment>
<dbReference type="PANTHER" id="PTHR11071">
    <property type="entry name" value="PEPTIDYL-PROLYL CIS-TRANS ISOMERASE"/>
    <property type="match status" value="1"/>
</dbReference>
<dbReference type="PROSITE" id="PS50072">
    <property type="entry name" value="CSA_PPIASE_2"/>
    <property type="match status" value="1"/>
</dbReference>
<dbReference type="GO" id="GO:0016018">
    <property type="term" value="F:cyclosporin A binding"/>
    <property type="evidence" value="ECO:0007669"/>
    <property type="project" value="TreeGrafter"/>
</dbReference>
<organism evidence="5 6">
    <name type="scientific">Theropithecus gelada</name>
    <name type="common">Gelada baboon</name>
    <dbReference type="NCBI Taxonomy" id="9565"/>
    <lineage>
        <taxon>Eukaryota</taxon>
        <taxon>Metazoa</taxon>
        <taxon>Chordata</taxon>
        <taxon>Craniata</taxon>
        <taxon>Vertebrata</taxon>
        <taxon>Euteleostomi</taxon>
        <taxon>Mammalia</taxon>
        <taxon>Eutheria</taxon>
        <taxon>Euarchontoglires</taxon>
        <taxon>Primates</taxon>
        <taxon>Haplorrhini</taxon>
        <taxon>Catarrhini</taxon>
        <taxon>Cercopithecidae</taxon>
        <taxon>Cercopithecinae</taxon>
        <taxon>Theropithecus</taxon>
    </lineage>
</organism>
<name>A0A8D2F7P7_THEGE</name>
<feature type="domain" description="PPIase cyclophilin-type" evidence="4">
    <location>
        <begin position="41"/>
        <end position="256"/>
    </location>
</feature>
<evidence type="ECO:0000313" key="6">
    <source>
        <dbReference type="Proteomes" id="UP000694411"/>
    </source>
</evidence>
<dbReference type="Ensembl" id="ENSTGET00000020092.1">
    <property type="protein sequence ID" value="ENSTGEP00000016811.1"/>
    <property type="gene ID" value="ENSTGEG00000013595.1"/>
</dbReference>
<sequence>MGPGPRLLLPLLLCVGLGAVVSSSGAEGFRKRGPSVTAKVFFDVRIGDRDVGRIVIGLFGKVVPKTVENFVALATGEKGYGYKGSKFHRVIKDFMIQGGDITAGDGTGGNVFAFFPFPFTKPKPKIKPVYEPSPLKSRAKEHSCKDDSTSLRSMEFGGLTSSSISTGVSIYGETFPDENFKLKHYGIGWVSMANAGPDTNGSQFFITLTKPTWLDGKHVVFGKVIDGMTVVHSIELQATDGHDRPLTNCSIVNSGKIDVKTPFVVEVADW</sequence>
<comment type="catalytic activity">
    <reaction evidence="3">
        <text>[protein]-peptidylproline (omega=180) = [protein]-peptidylproline (omega=0)</text>
        <dbReference type="Rhea" id="RHEA:16237"/>
        <dbReference type="Rhea" id="RHEA-COMP:10747"/>
        <dbReference type="Rhea" id="RHEA-COMP:10748"/>
        <dbReference type="ChEBI" id="CHEBI:83833"/>
        <dbReference type="ChEBI" id="CHEBI:83834"/>
        <dbReference type="EC" id="5.2.1.8"/>
    </reaction>
</comment>
<evidence type="ECO:0000313" key="5">
    <source>
        <dbReference type="Ensembl" id="ENSTGEP00000016811.1"/>
    </source>
</evidence>
<dbReference type="PROSITE" id="PS00170">
    <property type="entry name" value="CSA_PPIASE_1"/>
    <property type="match status" value="1"/>
</dbReference>
<proteinExistence type="inferred from homology"/>
<evidence type="ECO:0000256" key="1">
    <source>
        <dbReference type="ARBA" id="ARBA00023110"/>
    </source>
</evidence>
<accession>A0A8D2F7P7</accession>